<protein>
    <recommendedName>
        <fullName evidence="7">FecR family protein</fullName>
    </recommendedName>
</protein>
<dbReference type="Pfam" id="PF04773">
    <property type="entry name" value="FecR"/>
    <property type="match status" value="1"/>
</dbReference>
<evidence type="ECO:0000256" key="1">
    <source>
        <dbReference type="SAM" id="Phobius"/>
    </source>
</evidence>
<keyword evidence="6" id="KW-1185">Reference proteome</keyword>
<dbReference type="EMBL" id="PSKQ01000024">
    <property type="protein sequence ID" value="MBE8722482.1"/>
    <property type="molecule type" value="Genomic_DNA"/>
</dbReference>
<dbReference type="EMBL" id="PSKQ01000026">
    <property type="protein sequence ID" value="MBE8722965.1"/>
    <property type="molecule type" value="Genomic_DNA"/>
</dbReference>
<evidence type="ECO:0000313" key="5">
    <source>
        <dbReference type="EMBL" id="MBE8722965.1"/>
    </source>
</evidence>
<keyword evidence="1" id="KW-1133">Transmembrane helix</keyword>
<feature type="domain" description="Protein FecR C-terminal" evidence="3">
    <location>
        <begin position="336"/>
        <end position="403"/>
    </location>
</feature>
<evidence type="ECO:0000259" key="2">
    <source>
        <dbReference type="Pfam" id="PF04773"/>
    </source>
</evidence>
<dbReference type="Proteomes" id="UP000618319">
    <property type="component" value="Unassembled WGS sequence"/>
</dbReference>
<dbReference type="PANTHER" id="PTHR30273">
    <property type="entry name" value="PERIPLASMIC SIGNAL SENSOR AND SIGMA FACTOR ACTIVATOR FECR-RELATED"/>
    <property type="match status" value="1"/>
</dbReference>
<name>A0ABR9TCG6_9SPHI</name>
<dbReference type="PANTHER" id="PTHR30273:SF2">
    <property type="entry name" value="PROTEIN FECR"/>
    <property type="match status" value="1"/>
</dbReference>
<comment type="caution">
    <text evidence="5">The sequence shown here is derived from an EMBL/GenBank/DDBJ whole genome shotgun (WGS) entry which is preliminary data.</text>
</comment>
<evidence type="ECO:0000259" key="3">
    <source>
        <dbReference type="Pfam" id="PF16344"/>
    </source>
</evidence>
<feature type="transmembrane region" description="Helical" evidence="1">
    <location>
        <begin position="94"/>
        <end position="116"/>
    </location>
</feature>
<dbReference type="Gene3D" id="2.60.120.1440">
    <property type="match status" value="1"/>
</dbReference>
<reference evidence="5 6" key="1">
    <citation type="submission" date="2018-02" db="EMBL/GenBank/DDBJ databases">
        <title>Sphingobacterium KA21.</title>
        <authorList>
            <person name="Vasarhelyi B.M."/>
            <person name="Deshmukh S."/>
            <person name="Balint B."/>
            <person name="Kukolya J."/>
        </authorList>
    </citation>
    <scope>NUCLEOTIDE SEQUENCE [LARGE SCALE GENOMIC DNA]</scope>
    <source>
        <strain evidence="5 6">Ka21</strain>
    </source>
</reference>
<proteinExistence type="predicted"/>
<organism evidence="5 6">
    <name type="scientific">Sphingobacterium pedocola</name>
    <dbReference type="NCBI Taxonomy" id="2082722"/>
    <lineage>
        <taxon>Bacteria</taxon>
        <taxon>Pseudomonadati</taxon>
        <taxon>Bacteroidota</taxon>
        <taxon>Sphingobacteriia</taxon>
        <taxon>Sphingobacteriales</taxon>
        <taxon>Sphingobacteriaceae</taxon>
        <taxon>Sphingobacterium</taxon>
    </lineage>
</organism>
<dbReference type="Gene3D" id="3.55.50.30">
    <property type="match status" value="1"/>
</dbReference>
<feature type="domain" description="FecR protein" evidence="2">
    <location>
        <begin position="195"/>
        <end position="291"/>
    </location>
</feature>
<evidence type="ECO:0000313" key="6">
    <source>
        <dbReference type="Proteomes" id="UP000618319"/>
    </source>
</evidence>
<evidence type="ECO:0000313" key="4">
    <source>
        <dbReference type="EMBL" id="MBE8722482.1"/>
    </source>
</evidence>
<accession>A0ABR9TCG6</accession>
<sequence length="405" mass="46139">MSTMRNQHRVKEIIERYHQGKCTAEELEILKELLSNHTKQALLEDVYDELDEVTVDDALKAGKDQLLRRIVNDPRIAKQIGSKPNPHKIIPFRAWSWAAAAAVVLLLLVPSIYYMFGPDRSVTPDESAQLHLAITPGGDKAHILLEDGTIVNLDQIQGDTVIYREGFSIVKSKDGEVYYQYDKQDKPIQQTVYNTIVTPKGGQYRIALPDGTQVSLNAESSLKYPVYFEDDERIVELVGEGYFDVAKSHRDGKSIPFVVHAGNQRLQVLGTEFNINSYDKYVKTTLIEGKVSLESLTDGHQPVILKPNQQSIFNDHAFEVHDVDPLYAMAWTKGNFAFQRASIHEVLESIARWYDVEVVFKGDFEDTYFTGTLSRFEDIHKLLRTIELTETIHFKIEGRRVLVLE</sequence>
<keyword evidence="1" id="KW-0472">Membrane</keyword>
<dbReference type="Pfam" id="PF16344">
    <property type="entry name" value="FecR_C"/>
    <property type="match status" value="1"/>
</dbReference>
<evidence type="ECO:0008006" key="7">
    <source>
        <dbReference type="Google" id="ProtNLM"/>
    </source>
</evidence>
<gene>
    <name evidence="4" type="ORF">C4F40_17280</name>
    <name evidence="5" type="ORF">C4F40_19780</name>
</gene>
<dbReference type="InterPro" id="IPR006860">
    <property type="entry name" value="FecR"/>
</dbReference>
<keyword evidence="1" id="KW-0812">Transmembrane</keyword>
<dbReference type="InterPro" id="IPR032508">
    <property type="entry name" value="FecR_C"/>
</dbReference>
<dbReference type="InterPro" id="IPR012373">
    <property type="entry name" value="Ferrdict_sens_TM"/>
</dbReference>